<feature type="region of interest" description="Disordered" evidence="1">
    <location>
        <begin position="246"/>
        <end position="266"/>
    </location>
</feature>
<dbReference type="Proteomes" id="UP000054279">
    <property type="component" value="Unassembled WGS sequence"/>
</dbReference>
<organism evidence="3 4">
    <name type="scientific">Sphaerobolus stellatus (strain SS14)</name>
    <dbReference type="NCBI Taxonomy" id="990650"/>
    <lineage>
        <taxon>Eukaryota</taxon>
        <taxon>Fungi</taxon>
        <taxon>Dikarya</taxon>
        <taxon>Basidiomycota</taxon>
        <taxon>Agaricomycotina</taxon>
        <taxon>Agaricomycetes</taxon>
        <taxon>Phallomycetidae</taxon>
        <taxon>Geastrales</taxon>
        <taxon>Sphaerobolaceae</taxon>
        <taxon>Sphaerobolus</taxon>
    </lineage>
</organism>
<sequence length="721" mass="78667">MRKFNLASAPLFASVFTAFVAGVLDVGQVLIRGRAATDADTEISVVLPYLIGREVMLSLSIGFRYLFFLFFVSLPPQGEPPTPPKQPENPTNFLHIDNEAHSGAWMRWGFAGFVLKYILLSGVIAVTVLQHLWRLDSRFSNTGGVYKTDSILEVVMTGLFITKLFANASISKLRPKWKIIGNYLPVLFALMFSLTIAVGDVIQFQFSESSLGRFLQGIELYILVLFILISSFYSQRQRFSMLLTSKGTDPSGEKSPMSSEQELKSPTSLNTFISQEAILPSPSFSKRANRMSSWIITADLPVPADPAPRRTSRARRLSSWLMGKSPVQEDYTQPDVESGSSPVDQTTGFAIPSDIYTPAQEITPVFNPARRSQGIPTPTGRFERLAAELNLGSPKNGEDARSPTRSPPQTSAGASSPRRLGDSTTPPMIGLPAAPNASIIYGANGILNYYNAPGSDTNSARSSGIASLLRQQAELDRSVAELQMFSPNIRDSTVQDPSIISKNIESFRSDFSLSNFPRPPSEAVTNYDERTDSGDRTISRDVSSLKDFSKLPPLLKGSNDFRFSGRPLSFPSALRFSRDSSLLGAERTFINSNGTQYDVTSFIGGAIPDLTIPIAAGNTQSQPQSQAQPEQERGILTPPREADERDSLPAAQINYATLVPVPPRIAVTPADRNMVRNGSARTRQGLPSTVKLKISNPIQTISVDGMEGASAYERPRPVPPA</sequence>
<dbReference type="OrthoDB" id="2564696at2759"/>
<gene>
    <name evidence="3" type="ORF">M422DRAFT_778806</name>
</gene>
<keyword evidence="2" id="KW-0812">Transmembrane</keyword>
<feature type="region of interest" description="Disordered" evidence="1">
    <location>
        <begin position="305"/>
        <end position="352"/>
    </location>
</feature>
<feature type="compositionally biased region" description="Polar residues" evidence="1">
    <location>
        <begin position="338"/>
        <end position="348"/>
    </location>
</feature>
<protein>
    <submittedName>
        <fullName evidence="3">Uncharacterized protein</fullName>
    </submittedName>
</protein>
<evidence type="ECO:0000256" key="1">
    <source>
        <dbReference type="SAM" id="MobiDB-lite"/>
    </source>
</evidence>
<keyword evidence="4" id="KW-1185">Reference proteome</keyword>
<feature type="transmembrane region" description="Helical" evidence="2">
    <location>
        <begin position="150"/>
        <end position="170"/>
    </location>
</feature>
<evidence type="ECO:0000256" key="2">
    <source>
        <dbReference type="SAM" id="Phobius"/>
    </source>
</evidence>
<dbReference type="AlphaFoldDB" id="A0A0C9URU6"/>
<name>A0A0C9URU6_SPHS4</name>
<feature type="transmembrane region" description="Helical" evidence="2">
    <location>
        <begin position="214"/>
        <end position="233"/>
    </location>
</feature>
<accession>A0A0C9URU6</accession>
<reference evidence="3 4" key="1">
    <citation type="submission" date="2014-06" db="EMBL/GenBank/DDBJ databases">
        <title>Evolutionary Origins and Diversification of the Mycorrhizal Mutualists.</title>
        <authorList>
            <consortium name="DOE Joint Genome Institute"/>
            <consortium name="Mycorrhizal Genomics Consortium"/>
            <person name="Kohler A."/>
            <person name="Kuo A."/>
            <person name="Nagy L.G."/>
            <person name="Floudas D."/>
            <person name="Copeland A."/>
            <person name="Barry K.W."/>
            <person name="Cichocki N."/>
            <person name="Veneault-Fourrey C."/>
            <person name="LaButti K."/>
            <person name="Lindquist E.A."/>
            <person name="Lipzen A."/>
            <person name="Lundell T."/>
            <person name="Morin E."/>
            <person name="Murat C."/>
            <person name="Riley R."/>
            <person name="Ohm R."/>
            <person name="Sun H."/>
            <person name="Tunlid A."/>
            <person name="Henrissat B."/>
            <person name="Grigoriev I.V."/>
            <person name="Hibbett D.S."/>
            <person name="Martin F."/>
        </authorList>
    </citation>
    <scope>NUCLEOTIDE SEQUENCE [LARGE SCALE GENOMIC DNA]</scope>
    <source>
        <strain evidence="3 4">SS14</strain>
    </source>
</reference>
<evidence type="ECO:0000313" key="3">
    <source>
        <dbReference type="EMBL" id="KIJ45588.1"/>
    </source>
</evidence>
<feature type="region of interest" description="Disordered" evidence="1">
    <location>
        <begin position="392"/>
        <end position="429"/>
    </location>
</feature>
<evidence type="ECO:0000313" key="4">
    <source>
        <dbReference type="Proteomes" id="UP000054279"/>
    </source>
</evidence>
<feature type="transmembrane region" description="Helical" evidence="2">
    <location>
        <begin position="108"/>
        <end position="130"/>
    </location>
</feature>
<feature type="transmembrane region" description="Helical" evidence="2">
    <location>
        <begin position="55"/>
        <end position="74"/>
    </location>
</feature>
<feature type="transmembrane region" description="Helical" evidence="2">
    <location>
        <begin position="182"/>
        <end position="202"/>
    </location>
</feature>
<dbReference type="EMBL" id="KN837111">
    <property type="protein sequence ID" value="KIJ45588.1"/>
    <property type="molecule type" value="Genomic_DNA"/>
</dbReference>
<feature type="compositionally biased region" description="Polar residues" evidence="1">
    <location>
        <begin position="403"/>
        <end position="414"/>
    </location>
</feature>
<proteinExistence type="predicted"/>
<dbReference type="HOGENOM" id="CLU_016384_0_0_1"/>
<keyword evidence="2" id="KW-1133">Transmembrane helix</keyword>
<feature type="compositionally biased region" description="Polar residues" evidence="1">
    <location>
        <begin position="256"/>
        <end position="266"/>
    </location>
</feature>
<keyword evidence="2" id="KW-0472">Membrane</keyword>